<keyword evidence="2" id="KW-0732">Signal</keyword>
<dbReference type="EMBL" id="BAAAHK010000003">
    <property type="protein sequence ID" value="GAA0928876.1"/>
    <property type="molecule type" value="Genomic_DNA"/>
</dbReference>
<feature type="transmembrane region" description="Helical" evidence="1">
    <location>
        <begin position="194"/>
        <end position="214"/>
    </location>
</feature>
<organism evidence="3 4">
    <name type="scientific">Kribbella koreensis</name>
    <dbReference type="NCBI Taxonomy" id="57909"/>
    <lineage>
        <taxon>Bacteria</taxon>
        <taxon>Bacillati</taxon>
        <taxon>Actinomycetota</taxon>
        <taxon>Actinomycetes</taxon>
        <taxon>Propionibacteriales</taxon>
        <taxon>Kribbellaceae</taxon>
        <taxon>Kribbella</taxon>
    </lineage>
</organism>
<evidence type="ECO:0000256" key="2">
    <source>
        <dbReference type="SAM" id="SignalP"/>
    </source>
</evidence>
<keyword evidence="1" id="KW-1133">Transmembrane helix</keyword>
<keyword evidence="4" id="KW-1185">Reference proteome</keyword>
<evidence type="ECO:0000313" key="3">
    <source>
        <dbReference type="EMBL" id="GAA0928876.1"/>
    </source>
</evidence>
<evidence type="ECO:0000256" key="1">
    <source>
        <dbReference type="SAM" id="Phobius"/>
    </source>
</evidence>
<feature type="transmembrane region" description="Helical" evidence="1">
    <location>
        <begin position="243"/>
        <end position="261"/>
    </location>
</feature>
<keyword evidence="1" id="KW-0472">Membrane</keyword>
<dbReference type="Pfam" id="PF13803">
    <property type="entry name" value="DUF4184"/>
    <property type="match status" value="2"/>
</dbReference>
<proteinExistence type="predicted"/>
<gene>
    <name evidence="3" type="ORF">GCM10009554_10790</name>
</gene>
<dbReference type="RefSeq" id="WP_343965393.1">
    <property type="nucleotide sequence ID" value="NZ_BAAAHK010000003.1"/>
</dbReference>
<sequence>MPFTLAHPAAVLPLLRHPFVPAALVAGSMAPDVPYFLRAAGITSTTAGDWYEPLLNATHTHSLTGLPIDLLYAVALVLAYWLVRAPITALLPPGLALPQPKSEPRPAPATSSSNYGRGRAGVQYIGWLVMSALIGVGTHLLWDAFTDTDLLPAQRLLQYASTAFGLVVVTWYLWQHRTQLRTTEDRTHHLTPAVRRPVLALLIAAPLLGAAVLAHRDYTDYQTDSAAWTAIAEGVLTGAVKRAGAALAIALLLYTAAWQAVRPLQKKSPQH</sequence>
<feature type="transmembrane region" description="Helical" evidence="1">
    <location>
        <begin position="124"/>
        <end position="144"/>
    </location>
</feature>
<comment type="caution">
    <text evidence="3">The sequence shown here is derived from an EMBL/GenBank/DDBJ whole genome shotgun (WGS) entry which is preliminary data.</text>
</comment>
<accession>A0ABN1PIW4</accession>
<feature type="chain" id="PRO_5047005067" evidence="2">
    <location>
        <begin position="23"/>
        <end position="271"/>
    </location>
</feature>
<dbReference type="Proteomes" id="UP001500542">
    <property type="component" value="Unassembled WGS sequence"/>
</dbReference>
<feature type="signal peptide" evidence="2">
    <location>
        <begin position="1"/>
        <end position="22"/>
    </location>
</feature>
<keyword evidence="1" id="KW-0812">Transmembrane</keyword>
<protein>
    <submittedName>
        <fullName evidence="3">DUF4184 family protein</fullName>
    </submittedName>
</protein>
<evidence type="ECO:0000313" key="4">
    <source>
        <dbReference type="Proteomes" id="UP001500542"/>
    </source>
</evidence>
<name>A0ABN1PIW4_9ACTN</name>
<reference evidence="3 4" key="1">
    <citation type="journal article" date="2019" name="Int. J. Syst. Evol. Microbiol.">
        <title>The Global Catalogue of Microorganisms (GCM) 10K type strain sequencing project: providing services to taxonomists for standard genome sequencing and annotation.</title>
        <authorList>
            <consortium name="The Broad Institute Genomics Platform"/>
            <consortium name="The Broad Institute Genome Sequencing Center for Infectious Disease"/>
            <person name="Wu L."/>
            <person name="Ma J."/>
        </authorList>
    </citation>
    <scope>NUCLEOTIDE SEQUENCE [LARGE SCALE GENOMIC DNA]</scope>
    <source>
        <strain evidence="3 4">JCM 10977</strain>
    </source>
</reference>
<dbReference type="InterPro" id="IPR025238">
    <property type="entry name" value="DUF4184"/>
</dbReference>
<feature type="transmembrane region" description="Helical" evidence="1">
    <location>
        <begin position="156"/>
        <end position="174"/>
    </location>
</feature>
<feature type="transmembrane region" description="Helical" evidence="1">
    <location>
        <begin position="70"/>
        <end position="91"/>
    </location>
</feature>